<reference evidence="6 7" key="1">
    <citation type="submission" date="2020-04" db="EMBL/GenBank/DDBJ databases">
        <title>Ralstonia insidiosa genome sequencing and assembly.</title>
        <authorList>
            <person name="Martins R.C.R."/>
            <person name="Perdigao-Neto L.V."/>
            <person name="Levin A.S.S."/>
            <person name="Costa S.F."/>
        </authorList>
    </citation>
    <scope>NUCLEOTIDE SEQUENCE [LARGE SCALE GENOMIC DNA]</scope>
    <source>
        <strain evidence="6 7">5047</strain>
    </source>
</reference>
<dbReference type="Pfam" id="PF18821">
    <property type="entry name" value="LPD7"/>
    <property type="match status" value="1"/>
</dbReference>
<gene>
    <name evidence="6" type="ORF">HGR00_18620</name>
</gene>
<feature type="repeat" description="ANK" evidence="3">
    <location>
        <begin position="38"/>
        <end position="70"/>
    </location>
</feature>
<evidence type="ECO:0000313" key="7">
    <source>
        <dbReference type="Proteomes" id="UP000575469"/>
    </source>
</evidence>
<dbReference type="PROSITE" id="PS50088">
    <property type="entry name" value="ANK_REPEAT"/>
    <property type="match status" value="2"/>
</dbReference>
<dbReference type="InterPro" id="IPR002110">
    <property type="entry name" value="Ankyrin_rpt"/>
</dbReference>
<evidence type="ECO:0000259" key="4">
    <source>
        <dbReference type="Pfam" id="PF18790"/>
    </source>
</evidence>
<dbReference type="Pfam" id="PF12796">
    <property type="entry name" value="Ank_2"/>
    <property type="match status" value="2"/>
</dbReference>
<dbReference type="EMBL" id="JABBZM010000017">
    <property type="protein sequence ID" value="NMV39929.1"/>
    <property type="molecule type" value="Genomic_DNA"/>
</dbReference>
<feature type="domain" description="Large polyvalent protein-associated" evidence="5">
    <location>
        <begin position="390"/>
        <end position="482"/>
    </location>
</feature>
<evidence type="ECO:0008006" key="8">
    <source>
        <dbReference type="Google" id="ProtNLM"/>
    </source>
</evidence>
<feature type="repeat" description="ANK" evidence="3">
    <location>
        <begin position="109"/>
        <end position="141"/>
    </location>
</feature>
<proteinExistence type="predicted"/>
<evidence type="ECO:0000256" key="1">
    <source>
        <dbReference type="ARBA" id="ARBA00022737"/>
    </source>
</evidence>
<dbReference type="SUPFAM" id="SSF48403">
    <property type="entry name" value="Ankyrin repeat"/>
    <property type="match status" value="1"/>
</dbReference>
<dbReference type="InterPro" id="IPR040782">
    <property type="entry name" value="KfrB"/>
</dbReference>
<name>A0A848P315_9RALS</name>
<protein>
    <recommendedName>
        <fullName evidence="8">Large polyvalent protein-associated domain-containing protein</fullName>
    </recommendedName>
</protein>
<dbReference type="AlphaFoldDB" id="A0A848P315"/>
<keyword evidence="1" id="KW-0677">Repeat</keyword>
<organism evidence="6 7">
    <name type="scientific">Ralstonia insidiosa</name>
    <dbReference type="NCBI Taxonomy" id="190721"/>
    <lineage>
        <taxon>Bacteria</taxon>
        <taxon>Pseudomonadati</taxon>
        <taxon>Pseudomonadota</taxon>
        <taxon>Betaproteobacteria</taxon>
        <taxon>Burkholderiales</taxon>
        <taxon>Burkholderiaceae</taxon>
        <taxon>Ralstonia</taxon>
    </lineage>
</organism>
<dbReference type="SMART" id="SM00248">
    <property type="entry name" value="ANK"/>
    <property type="match status" value="5"/>
</dbReference>
<dbReference type="Gene3D" id="1.25.40.20">
    <property type="entry name" value="Ankyrin repeat-containing domain"/>
    <property type="match status" value="2"/>
</dbReference>
<keyword evidence="2 3" id="KW-0040">ANK repeat</keyword>
<dbReference type="PANTHER" id="PTHR24171">
    <property type="entry name" value="ANKYRIN REPEAT DOMAIN-CONTAINING PROTEIN 39-RELATED"/>
    <property type="match status" value="1"/>
</dbReference>
<evidence type="ECO:0000259" key="5">
    <source>
        <dbReference type="Pfam" id="PF18821"/>
    </source>
</evidence>
<evidence type="ECO:0000313" key="6">
    <source>
        <dbReference type="EMBL" id="NMV39929.1"/>
    </source>
</evidence>
<accession>A0A848P315</accession>
<evidence type="ECO:0000256" key="2">
    <source>
        <dbReference type="ARBA" id="ARBA00023043"/>
    </source>
</evidence>
<comment type="caution">
    <text evidence="6">The sequence shown here is derived from an EMBL/GenBank/DDBJ whole genome shotgun (WGS) entry which is preliminary data.</text>
</comment>
<dbReference type="Proteomes" id="UP000575469">
    <property type="component" value="Unassembled WGS sequence"/>
</dbReference>
<dbReference type="InterPro" id="IPR036770">
    <property type="entry name" value="Ankyrin_rpt-contain_sf"/>
</dbReference>
<sequence>MAAKTEFMDALAEGDFKTAKHLMQEHKLEPTARDWTRSSMSPLAHAVRRGDADFTKELIGLGADVNGMGFGDVPLIHLANAECAELLVQAGAEINAPMKRDSDYLGLPKGATALTRAAHRKDVALVSKLIELGADVHAKDRLGRTALHYAAEGDVELADKLIAAGADFMARDRYGKTAMFSKPVKTNQENDQGGRTTPADTIQLAPVAAVAGQEQTAAMAANARGASAQAQGHGNDKEKGQVNEATLKEQLNGYQHAVGDRLSLDHGEFLYLEGKDSLGDDTRYAVVPRVLSLPVVRFKSEQELAAYLAEKEISEQERRAIQAFFALSAQHDRKAHEQIAPAPENSIVGITRSVSQEAINLNEYISRIESGKGDGLSADSQPDGPTTLLRGRYVRDGAGAYRRLGEERVALVDEGDKIRFVDKQLDTFEAATELASAKKWQAIQVTGTDKFRAEAWFAAKLAGLDVVGYEPQPKDLDRLEQAFRRGMEGQNGPGPEITASQAQAEQLALGDGYGVQKPQSSRSYAGKIVHETDHHVVQDVGRKVVVVHEKQGMDAAKLTQAKTAGQSVRVDYDRKGVASLAEKRTVERGVANTR</sequence>
<feature type="domain" description="KfrB" evidence="4">
    <location>
        <begin position="523"/>
        <end position="581"/>
    </location>
</feature>
<evidence type="ECO:0000256" key="3">
    <source>
        <dbReference type="PROSITE-ProRule" id="PRU00023"/>
    </source>
</evidence>
<dbReference type="Pfam" id="PF18790">
    <property type="entry name" value="KfrB"/>
    <property type="match status" value="1"/>
</dbReference>
<dbReference type="InterPro" id="IPR040677">
    <property type="entry name" value="LPD7"/>
</dbReference>
<dbReference type="RefSeq" id="WP_169340872.1">
    <property type="nucleotide sequence ID" value="NZ_JABBZM010000017.1"/>
</dbReference>
<dbReference type="PROSITE" id="PS50297">
    <property type="entry name" value="ANK_REP_REGION"/>
    <property type="match status" value="2"/>
</dbReference>